<sequence length="76" mass="8709">MTRQTQLIRQIRSRLALLDRTQRDLGQSLGLGHAAISARMNGHRDFSFTELEKVATFLEVPLHELLTFERDGVMSQ</sequence>
<dbReference type="SMART" id="SM00530">
    <property type="entry name" value="HTH_XRE"/>
    <property type="match status" value="1"/>
</dbReference>
<dbReference type="Gene3D" id="1.10.260.40">
    <property type="entry name" value="lambda repressor-like DNA-binding domains"/>
    <property type="match status" value="1"/>
</dbReference>
<accession>A0A7W7M268</accession>
<dbReference type="PROSITE" id="PS50943">
    <property type="entry name" value="HTH_CROC1"/>
    <property type="match status" value="1"/>
</dbReference>
<dbReference type="Pfam" id="PF01381">
    <property type="entry name" value="HTH_3"/>
    <property type="match status" value="1"/>
</dbReference>
<evidence type="ECO:0000313" key="2">
    <source>
        <dbReference type="EMBL" id="MBB4734689.1"/>
    </source>
</evidence>
<dbReference type="InterPro" id="IPR001387">
    <property type="entry name" value="Cro/C1-type_HTH"/>
</dbReference>
<dbReference type="RefSeq" id="WP_184240826.1">
    <property type="nucleotide sequence ID" value="NZ_JACHNA010000001.1"/>
</dbReference>
<dbReference type="AlphaFoldDB" id="A0A7W7M268"/>
<comment type="caution">
    <text evidence="2">The sequence shown here is derived from an EMBL/GenBank/DDBJ whole genome shotgun (WGS) entry which is preliminary data.</text>
</comment>
<dbReference type="CDD" id="cd00093">
    <property type="entry name" value="HTH_XRE"/>
    <property type="match status" value="1"/>
</dbReference>
<dbReference type="EMBL" id="JACHNA010000001">
    <property type="protein sequence ID" value="MBB4734689.1"/>
    <property type="molecule type" value="Genomic_DNA"/>
</dbReference>
<protein>
    <submittedName>
        <fullName evidence="2">Transcriptional regulator with XRE-family HTH domain</fullName>
    </submittedName>
</protein>
<dbReference type="InterPro" id="IPR010982">
    <property type="entry name" value="Lambda_DNA-bd_dom_sf"/>
</dbReference>
<keyword evidence="3" id="KW-1185">Reference proteome</keyword>
<proteinExistence type="predicted"/>
<evidence type="ECO:0000313" key="3">
    <source>
        <dbReference type="Proteomes" id="UP000540191"/>
    </source>
</evidence>
<reference evidence="2 3" key="1">
    <citation type="submission" date="2020-08" db="EMBL/GenBank/DDBJ databases">
        <title>Sequencing the genomes of 1000 actinobacteria strains.</title>
        <authorList>
            <person name="Klenk H.-P."/>
        </authorList>
    </citation>
    <scope>NUCLEOTIDE SEQUENCE [LARGE SCALE GENOMIC DNA]</scope>
    <source>
        <strain evidence="2 3">DSM 23974</strain>
    </source>
</reference>
<dbReference type="SUPFAM" id="SSF47413">
    <property type="entry name" value="lambda repressor-like DNA-binding domains"/>
    <property type="match status" value="1"/>
</dbReference>
<feature type="domain" description="HTH cro/C1-type" evidence="1">
    <location>
        <begin position="11"/>
        <end position="65"/>
    </location>
</feature>
<evidence type="ECO:0000259" key="1">
    <source>
        <dbReference type="PROSITE" id="PS50943"/>
    </source>
</evidence>
<gene>
    <name evidence="2" type="ORF">HDA30_000197</name>
</gene>
<name>A0A7W7M268_9MICC</name>
<dbReference type="GO" id="GO:0003677">
    <property type="term" value="F:DNA binding"/>
    <property type="evidence" value="ECO:0007669"/>
    <property type="project" value="InterPro"/>
</dbReference>
<dbReference type="Proteomes" id="UP000540191">
    <property type="component" value="Unassembled WGS sequence"/>
</dbReference>
<organism evidence="2 3">
    <name type="scientific">Micrococcus cohnii</name>
    <dbReference type="NCBI Taxonomy" id="993416"/>
    <lineage>
        <taxon>Bacteria</taxon>
        <taxon>Bacillati</taxon>
        <taxon>Actinomycetota</taxon>
        <taxon>Actinomycetes</taxon>
        <taxon>Micrococcales</taxon>
        <taxon>Micrococcaceae</taxon>
        <taxon>Micrococcus</taxon>
    </lineage>
</organism>